<dbReference type="InterPro" id="IPR001131">
    <property type="entry name" value="Peptidase_M24B_aminopep-P_CS"/>
</dbReference>
<protein>
    <submittedName>
        <fullName evidence="5">XAA-PRO dipeptidase</fullName>
        <ecNumber evidence="5">3.4.13.9</ecNumber>
    </submittedName>
</protein>
<dbReference type="Proteomes" id="UP000009072">
    <property type="component" value="Chromosome"/>
</dbReference>
<evidence type="ECO:0000259" key="4">
    <source>
        <dbReference type="Pfam" id="PF01321"/>
    </source>
</evidence>
<dbReference type="KEGG" id="mmo:MMOB5500"/>
<dbReference type="Pfam" id="PF01321">
    <property type="entry name" value="Creatinase_N"/>
    <property type="match status" value="1"/>
</dbReference>
<dbReference type="GO" id="GO:0046872">
    <property type="term" value="F:metal ion binding"/>
    <property type="evidence" value="ECO:0007669"/>
    <property type="project" value="UniProtKB-KW"/>
</dbReference>
<dbReference type="InterPro" id="IPR000587">
    <property type="entry name" value="Creatinase_N"/>
</dbReference>
<dbReference type="RefSeq" id="WP_011265070.1">
    <property type="nucleotide sequence ID" value="NC_006908.1"/>
</dbReference>
<dbReference type="AlphaFoldDB" id="Q6KH94"/>
<feature type="domain" description="Peptidase M24" evidence="3">
    <location>
        <begin position="130"/>
        <end position="337"/>
    </location>
</feature>
<dbReference type="EMBL" id="AE017308">
    <property type="protein sequence ID" value="AAT28036.1"/>
    <property type="molecule type" value="Genomic_DNA"/>
</dbReference>
<dbReference type="STRING" id="267748.MMOB5500"/>
<dbReference type="eggNOG" id="COG0006">
    <property type="taxonomic scope" value="Bacteria"/>
</dbReference>
<keyword evidence="5" id="KW-0224">Dipeptidase</keyword>
<keyword evidence="5" id="KW-0645">Protease</keyword>
<dbReference type="PRINTS" id="PR00599">
    <property type="entry name" value="MAPEPTIDASE"/>
</dbReference>
<reference evidence="5 6" key="1">
    <citation type="journal article" date="2004" name="Genome Res.">
        <title>The complete genome and proteome of Mycoplasma mobile.</title>
        <authorList>
            <person name="Jaffe J.D."/>
            <person name="Stange-Thomann N."/>
            <person name="Smith C."/>
            <person name="DeCaprio D."/>
            <person name="Fisher S."/>
            <person name="Butler J."/>
            <person name="Calvo S."/>
            <person name="Elkins T."/>
            <person name="FitzGerald M.G."/>
            <person name="Hafez N."/>
            <person name="Kodira C.D."/>
            <person name="Major J."/>
            <person name="Wang S."/>
            <person name="Wilkinson J."/>
            <person name="Nicol R."/>
            <person name="Nusbaum C."/>
            <person name="Birren B."/>
            <person name="Berg H.C."/>
            <person name="Church G.M."/>
        </authorList>
    </citation>
    <scope>NUCLEOTIDE SEQUENCE [LARGE SCALE GENOMIC DNA]</scope>
    <source>
        <strain evidence="6">ATCC 43663 / 163K / NCTC 11711</strain>
    </source>
</reference>
<name>Q6KH94_MYCM1</name>
<gene>
    <name evidence="5" type="primary">pepQ</name>
    <name evidence="5" type="ordered locus">MMOB5500</name>
</gene>
<keyword evidence="2 5" id="KW-0378">Hydrolase</keyword>
<sequence>MNRKYIEKVFELTKADVIISDSYQTRKWYADVMTSDGFIIIEKNRADLFVDGRYIEYAKTNARNVEVHLLLKDSLKTFVQQKKYQVVALEKDYLKIDGFNKIKNLIPDAKFKFFDAQTLRILKDDVEISKIQGAIDISLNAFDMLKSFLTPGVSEKEIDHKLGYLLRRHGAEKESFDTIVASGPNTAMPHAKPSDRILEEGDIVTIDFGAQFQGYAADITRTFILGGKEKAKDPKYVEILEIVEEAAKRGRNAVKPGISTSEIDKICREYIDSKGYGKYFVHSTGHGLGIDVHELPVVAQRLKGEILEPGMVITVEPGIYIEGIGGARIEDDVLVTETGHRVLSRK</sequence>
<dbReference type="PROSITE" id="PS00491">
    <property type="entry name" value="PROLINE_PEPTIDASE"/>
    <property type="match status" value="1"/>
</dbReference>
<dbReference type="GO" id="GO:0008235">
    <property type="term" value="F:metalloexopeptidase activity"/>
    <property type="evidence" value="ECO:0007669"/>
    <property type="project" value="UniProtKB-ARBA"/>
</dbReference>
<evidence type="ECO:0000313" key="5">
    <source>
        <dbReference type="EMBL" id="AAT28036.1"/>
    </source>
</evidence>
<organism evidence="5 6">
    <name type="scientific">Mycoplasma mobile (strain ATCC 43663 / 163K / NCTC 11711)</name>
    <name type="common">Mesomycoplasma mobile</name>
    <dbReference type="NCBI Taxonomy" id="267748"/>
    <lineage>
        <taxon>Bacteria</taxon>
        <taxon>Bacillati</taxon>
        <taxon>Mycoplasmatota</taxon>
        <taxon>Mycoplasmoidales</taxon>
        <taxon>Metamycoplasmataceae</taxon>
        <taxon>Mesomycoplasma</taxon>
    </lineage>
</organism>
<feature type="domain" description="Creatinase N-terminal" evidence="4">
    <location>
        <begin position="14"/>
        <end position="116"/>
    </location>
</feature>
<dbReference type="GO" id="GO:0004177">
    <property type="term" value="F:aminopeptidase activity"/>
    <property type="evidence" value="ECO:0007669"/>
    <property type="project" value="UniProtKB-ARBA"/>
</dbReference>
<dbReference type="EC" id="3.4.13.9" evidence="5"/>
<dbReference type="CDD" id="cd01092">
    <property type="entry name" value="APP-like"/>
    <property type="match status" value="1"/>
</dbReference>
<dbReference type="InterPro" id="IPR029149">
    <property type="entry name" value="Creatin/AminoP/Spt16_N"/>
</dbReference>
<evidence type="ECO:0000313" key="6">
    <source>
        <dbReference type="Proteomes" id="UP000009072"/>
    </source>
</evidence>
<keyword evidence="1" id="KW-0479">Metal-binding</keyword>
<dbReference type="PANTHER" id="PTHR46112:SF3">
    <property type="entry name" value="AMINOPEPTIDASE YPDF"/>
    <property type="match status" value="1"/>
</dbReference>
<dbReference type="SUPFAM" id="SSF53092">
    <property type="entry name" value="Creatinase/prolidase N-terminal domain"/>
    <property type="match status" value="1"/>
</dbReference>
<dbReference type="OrthoDB" id="9806388at2"/>
<dbReference type="GO" id="GO:0102009">
    <property type="term" value="F:proline dipeptidase activity"/>
    <property type="evidence" value="ECO:0007669"/>
    <property type="project" value="UniProtKB-EC"/>
</dbReference>
<accession>Q6KH94</accession>
<keyword evidence="6" id="KW-1185">Reference proteome</keyword>
<dbReference type="Gene3D" id="3.90.230.10">
    <property type="entry name" value="Creatinase/methionine aminopeptidase superfamily"/>
    <property type="match status" value="1"/>
</dbReference>
<dbReference type="SUPFAM" id="SSF55920">
    <property type="entry name" value="Creatinase/aminopeptidase"/>
    <property type="match status" value="1"/>
</dbReference>
<dbReference type="InterPro" id="IPR000994">
    <property type="entry name" value="Pept_M24"/>
</dbReference>
<proteinExistence type="predicted"/>
<dbReference type="InterPro" id="IPR001714">
    <property type="entry name" value="Pept_M24_MAP"/>
</dbReference>
<evidence type="ECO:0000256" key="1">
    <source>
        <dbReference type="ARBA" id="ARBA00022723"/>
    </source>
</evidence>
<evidence type="ECO:0000259" key="3">
    <source>
        <dbReference type="Pfam" id="PF00557"/>
    </source>
</evidence>
<evidence type="ECO:0000256" key="2">
    <source>
        <dbReference type="ARBA" id="ARBA00022801"/>
    </source>
</evidence>
<dbReference type="InterPro" id="IPR036005">
    <property type="entry name" value="Creatinase/aminopeptidase-like"/>
</dbReference>
<dbReference type="InterPro" id="IPR050659">
    <property type="entry name" value="Peptidase_M24B"/>
</dbReference>
<dbReference type="Gene3D" id="3.40.350.10">
    <property type="entry name" value="Creatinase/prolidase N-terminal domain"/>
    <property type="match status" value="1"/>
</dbReference>
<dbReference type="Pfam" id="PF00557">
    <property type="entry name" value="Peptidase_M24"/>
    <property type="match status" value="1"/>
</dbReference>
<dbReference type="PANTHER" id="PTHR46112">
    <property type="entry name" value="AMINOPEPTIDASE"/>
    <property type="match status" value="1"/>
</dbReference>
<dbReference type="HOGENOM" id="CLU_017266_4_0_14"/>